<dbReference type="EMBL" id="JAYKXP010000004">
    <property type="protein sequence ID" value="KAK7059096.1"/>
    <property type="molecule type" value="Genomic_DNA"/>
</dbReference>
<dbReference type="AlphaFoldDB" id="A0AAW0E4C0"/>
<keyword evidence="2" id="KW-1185">Reference proteome</keyword>
<proteinExistence type="predicted"/>
<organism evidence="1 2">
    <name type="scientific">Paramarasmius palmivorus</name>
    <dbReference type="NCBI Taxonomy" id="297713"/>
    <lineage>
        <taxon>Eukaryota</taxon>
        <taxon>Fungi</taxon>
        <taxon>Dikarya</taxon>
        <taxon>Basidiomycota</taxon>
        <taxon>Agaricomycotina</taxon>
        <taxon>Agaricomycetes</taxon>
        <taxon>Agaricomycetidae</taxon>
        <taxon>Agaricales</taxon>
        <taxon>Marasmiineae</taxon>
        <taxon>Marasmiaceae</taxon>
        <taxon>Paramarasmius</taxon>
    </lineage>
</organism>
<gene>
    <name evidence="1" type="ORF">VNI00_001721</name>
</gene>
<reference evidence="1 2" key="1">
    <citation type="submission" date="2024-01" db="EMBL/GenBank/DDBJ databases">
        <title>A draft genome for a cacao thread blight-causing isolate of Paramarasmius palmivorus.</title>
        <authorList>
            <person name="Baruah I.K."/>
            <person name="Bukari Y."/>
            <person name="Amoako-Attah I."/>
            <person name="Meinhardt L.W."/>
            <person name="Bailey B.A."/>
            <person name="Cohen S.P."/>
        </authorList>
    </citation>
    <scope>NUCLEOTIDE SEQUENCE [LARGE SCALE GENOMIC DNA]</scope>
    <source>
        <strain evidence="1 2">GH-12</strain>
    </source>
</reference>
<comment type="caution">
    <text evidence="1">The sequence shown here is derived from an EMBL/GenBank/DDBJ whole genome shotgun (WGS) entry which is preliminary data.</text>
</comment>
<evidence type="ECO:0000313" key="2">
    <source>
        <dbReference type="Proteomes" id="UP001383192"/>
    </source>
</evidence>
<accession>A0AAW0E4C0</accession>
<name>A0AAW0E4C0_9AGAR</name>
<evidence type="ECO:0000313" key="1">
    <source>
        <dbReference type="EMBL" id="KAK7059096.1"/>
    </source>
</evidence>
<protein>
    <submittedName>
        <fullName evidence="1">Uncharacterized protein</fullName>
    </submittedName>
</protein>
<sequence length="179" mass="20520">MPPGLLDCPSTGPVVEALTVYLDYLQEHPALGWPSSVRGLYLGRACSDLLPVHVPLYNSSKKAPYDRHVEDVVTTWWFTQYDSVKPKVLDLLDVEEAKAQKRQYRAYFYPQSCHYLDENVDGNAHWYVRTMAEEIFLGPLLVVKYDPETMVPHNLRAGYEEAEQIQVLFSRAFQKGLVV</sequence>
<dbReference type="Proteomes" id="UP001383192">
    <property type="component" value="Unassembled WGS sequence"/>
</dbReference>